<comment type="caution">
    <text evidence="2">The sequence shown here is derived from an EMBL/GenBank/DDBJ whole genome shotgun (WGS) entry which is preliminary data.</text>
</comment>
<dbReference type="InterPro" id="IPR036061">
    <property type="entry name" value="CheW-like_dom_sf"/>
</dbReference>
<evidence type="ECO:0000313" key="2">
    <source>
        <dbReference type="EMBL" id="KGM07627.1"/>
    </source>
</evidence>
<dbReference type="EMBL" id="JRQD01000001">
    <property type="protein sequence ID" value="KGM07627.1"/>
    <property type="molecule type" value="Genomic_DNA"/>
</dbReference>
<dbReference type="GO" id="GO:0005829">
    <property type="term" value="C:cytosol"/>
    <property type="evidence" value="ECO:0007669"/>
    <property type="project" value="TreeGrafter"/>
</dbReference>
<dbReference type="STRING" id="392484.LP43_0043"/>
<sequence length="182" mass="20504">MADIQTPEDIISLLQDMERRSKQKAAGLEQQEDMGETWTAIGFRIGEQHYVIPLSDSREVFPLPEQVTPVPKAQSWVFGIVNLRGELLPVFDLNLYLHGKASKVSKRSRVMVINHSDLSTGVLVDEVFGLKHFQQEPGPIASSRPVNLTPYLTGSVFQQDRGWDVFSFHKLINDPRFMNAAA</sequence>
<dbReference type="InterPro" id="IPR039315">
    <property type="entry name" value="CheW"/>
</dbReference>
<name>A0A0A0BIX7_9GAMM</name>
<dbReference type="Proteomes" id="UP000029999">
    <property type="component" value="Unassembled WGS sequence"/>
</dbReference>
<reference evidence="2 3" key="1">
    <citation type="submission" date="2014-09" db="EMBL/GenBank/DDBJ databases">
        <authorList>
            <person name="Grob C."/>
            <person name="Taubert M."/>
            <person name="Howat A.M."/>
            <person name="Burns O.J."/>
            <person name="Dixon J.L."/>
            <person name="Chen Y."/>
            <person name="Murrell J.C."/>
        </authorList>
    </citation>
    <scope>NUCLEOTIDE SEQUENCE [LARGE SCALE GENOMIC DNA]</scope>
    <source>
        <strain evidence="2">L4</strain>
    </source>
</reference>
<dbReference type="InterPro" id="IPR002545">
    <property type="entry name" value="CheW-lke_dom"/>
</dbReference>
<dbReference type="SMART" id="SM00260">
    <property type="entry name" value="CheW"/>
    <property type="match status" value="1"/>
</dbReference>
<dbReference type="SUPFAM" id="SSF50341">
    <property type="entry name" value="CheW-like"/>
    <property type="match status" value="1"/>
</dbReference>
<accession>A0A0A0BIX7</accession>
<dbReference type="RefSeq" id="WP_008290366.1">
    <property type="nucleotide sequence ID" value="NZ_JADFAB010000046.1"/>
</dbReference>
<organism evidence="2 3">
    <name type="scientific">Methylophaga thiooxydans</name>
    <dbReference type="NCBI Taxonomy" id="392484"/>
    <lineage>
        <taxon>Bacteria</taxon>
        <taxon>Pseudomonadati</taxon>
        <taxon>Pseudomonadota</taxon>
        <taxon>Gammaproteobacteria</taxon>
        <taxon>Thiotrichales</taxon>
        <taxon>Piscirickettsiaceae</taxon>
        <taxon>Methylophaga</taxon>
    </lineage>
</organism>
<dbReference type="PROSITE" id="PS50851">
    <property type="entry name" value="CHEW"/>
    <property type="match status" value="1"/>
</dbReference>
<gene>
    <name evidence="2" type="primary">pilI</name>
    <name evidence="2" type="ORF">LP43_0043</name>
</gene>
<evidence type="ECO:0000259" key="1">
    <source>
        <dbReference type="PROSITE" id="PS50851"/>
    </source>
</evidence>
<protein>
    <submittedName>
        <fullName evidence="2">Type IV pili signal transduction protein PilI</fullName>
    </submittedName>
</protein>
<evidence type="ECO:0000313" key="3">
    <source>
        <dbReference type="Proteomes" id="UP000029999"/>
    </source>
</evidence>
<dbReference type="GO" id="GO:0006935">
    <property type="term" value="P:chemotaxis"/>
    <property type="evidence" value="ECO:0007669"/>
    <property type="project" value="InterPro"/>
</dbReference>
<dbReference type="Gene3D" id="2.40.50.180">
    <property type="entry name" value="CheA-289, Domain 4"/>
    <property type="match status" value="1"/>
</dbReference>
<dbReference type="Gene3D" id="2.30.30.40">
    <property type="entry name" value="SH3 Domains"/>
    <property type="match status" value="1"/>
</dbReference>
<dbReference type="PANTHER" id="PTHR22617">
    <property type="entry name" value="CHEMOTAXIS SENSOR HISTIDINE KINASE-RELATED"/>
    <property type="match status" value="1"/>
</dbReference>
<feature type="domain" description="CheW-like" evidence="1">
    <location>
        <begin position="37"/>
        <end position="177"/>
    </location>
</feature>
<proteinExistence type="predicted"/>
<dbReference type="PANTHER" id="PTHR22617:SF43">
    <property type="entry name" value="PROTEIN PILI"/>
    <property type="match status" value="1"/>
</dbReference>
<dbReference type="GO" id="GO:0007165">
    <property type="term" value="P:signal transduction"/>
    <property type="evidence" value="ECO:0007669"/>
    <property type="project" value="InterPro"/>
</dbReference>
<dbReference type="Pfam" id="PF01584">
    <property type="entry name" value="CheW"/>
    <property type="match status" value="1"/>
</dbReference>
<dbReference type="AlphaFoldDB" id="A0A0A0BIX7"/>